<organism evidence="2 3">
    <name type="scientific">Rhipicephalus microplus</name>
    <name type="common">Cattle tick</name>
    <name type="synonym">Boophilus microplus</name>
    <dbReference type="NCBI Taxonomy" id="6941"/>
    <lineage>
        <taxon>Eukaryota</taxon>
        <taxon>Metazoa</taxon>
        <taxon>Ecdysozoa</taxon>
        <taxon>Arthropoda</taxon>
        <taxon>Chelicerata</taxon>
        <taxon>Arachnida</taxon>
        <taxon>Acari</taxon>
        <taxon>Parasitiformes</taxon>
        <taxon>Ixodida</taxon>
        <taxon>Ixodoidea</taxon>
        <taxon>Ixodidae</taxon>
        <taxon>Rhipicephalinae</taxon>
        <taxon>Rhipicephalus</taxon>
        <taxon>Boophilus</taxon>
    </lineage>
</organism>
<comment type="caution">
    <text evidence="2">The sequence shown here is derived from an EMBL/GenBank/DDBJ whole genome shotgun (WGS) entry which is preliminary data.</text>
</comment>
<feature type="domain" description="DDE-1" evidence="1">
    <location>
        <begin position="6"/>
        <end position="115"/>
    </location>
</feature>
<name>A0A9J6EEV2_RHIMP</name>
<dbReference type="InterPro" id="IPR050863">
    <property type="entry name" value="CenT-Element_Derived"/>
</dbReference>
<keyword evidence="3" id="KW-1185">Reference proteome</keyword>
<proteinExistence type="predicted"/>
<evidence type="ECO:0000313" key="2">
    <source>
        <dbReference type="EMBL" id="KAH8032995.1"/>
    </source>
</evidence>
<dbReference type="GO" id="GO:0005634">
    <property type="term" value="C:nucleus"/>
    <property type="evidence" value="ECO:0007669"/>
    <property type="project" value="TreeGrafter"/>
</dbReference>
<dbReference type="Proteomes" id="UP000821866">
    <property type="component" value="Chromosome 2"/>
</dbReference>
<dbReference type="GO" id="GO:0003677">
    <property type="term" value="F:DNA binding"/>
    <property type="evidence" value="ECO:0007669"/>
    <property type="project" value="TreeGrafter"/>
</dbReference>
<evidence type="ECO:0000259" key="1">
    <source>
        <dbReference type="Pfam" id="PF03184"/>
    </source>
</evidence>
<protein>
    <recommendedName>
        <fullName evidence="1">DDE-1 domain-containing protein</fullName>
    </recommendedName>
</protein>
<sequence>MNNVLSLACQYRANQPAWMTRELFTEWLLTLDEKMRKESRHILMIVDNCSARIVNVRLTHVRLEFLLPNCTSILQPLDQGIIRSVKSHFWNRLVQRVVINLCLQRPTAINVREAAEMLTGA</sequence>
<reference evidence="2" key="2">
    <citation type="submission" date="2021-09" db="EMBL/GenBank/DDBJ databases">
        <authorList>
            <person name="Jia N."/>
            <person name="Wang J."/>
            <person name="Shi W."/>
            <person name="Du L."/>
            <person name="Sun Y."/>
            <person name="Zhan W."/>
            <person name="Jiang J."/>
            <person name="Wang Q."/>
            <person name="Zhang B."/>
            <person name="Ji P."/>
            <person name="Sakyi L.B."/>
            <person name="Cui X."/>
            <person name="Yuan T."/>
            <person name="Jiang B."/>
            <person name="Yang W."/>
            <person name="Lam T.T.-Y."/>
            <person name="Chang Q."/>
            <person name="Ding S."/>
            <person name="Wang X."/>
            <person name="Zhu J."/>
            <person name="Ruan X."/>
            <person name="Zhao L."/>
            <person name="Wei J."/>
            <person name="Que T."/>
            <person name="Du C."/>
            <person name="Cheng J."/>
            <person name="Dai P."/>
            <person name="Han X."/>
            <person name="Huang E."/>
            <person name="Gao Y."/>
            <person name="Liu J."/>
            <person name="Shao H."/>
            <person name="Ye R."/>
            <person name="Li L."/>
            <person name="Wei W."/>
            <person name="Wang X."/>
            <person name="Wang C."/>
            <person name="Huo Q."/>
            <person name="Li W."/>
            <person name="Guo W."/>
            <person name="Chen H."/>
            <person name="Chen S."/>
            <person name="Zhou L."/>
            <person name="Zhou L."/>
            <person name="Ni X."/>
            <person name="Tian J."/>
            <person name="Zhou Y."/>
            <person name="Sheng Y."/>
            <person name="Liu T."/>
            <person name="Pan Y."/>
            <person name="Xia L."/>
            <person name="Li J."/>
            <person name="Zhao F."/>
            <person name="Cao W."/>
        </authorList>
    </citation>
    <scope>NUCLEOTIDE SEQUENCE</scope>
    <source>
        <strain evidence="2">Rmic-2018</strain>
        <tissue evidence="2">Larvae</tissue>
    </source>
</reference>
<dbReference type="AlphaFoldDB" id="A0A9J6EEV2"/>
<dbReference type="PANTHER" id="PTHR19303">
    <property type="entry name" value="TRANSPOSON"/>
    <property type="match status" value="1"/>
</dbReference>
<dbReference type="PANTHER" id="PTHR19303:SF73">
    <property type="entry name" value="PROTEIN PDC2"/>
    <property type="match status" value="1"/>
</dbReference>
<dbReference type="EMBL" id="JABSTU010000004">
    <property type="protein sequence ID" value="KAH8032995.1"/>
    <property type="molecule type" value="Genomic_DNA"/>
</dbReference>
<reference evidence="2" key="1">
    <citation type="journal article" date="2020" name="Cell">
        <title>Large-Scale Comparative Analyses of Tick Genomes Elucidate Their Genetic Diversity and Vector Capacities.</title>
        <authorList>
            <consortium name="Tick Genome and Microbiome Consortium (TIGMIC)"/>
            <person name="Jia N."/>
            <person name="Wang J."/>
            <person name="Shi W."/>
            <person name="Du L."/>
            <person name="Sun Y."/>
            <person name="Zhan W."/>
            <person name="Jiang J.F."/>
            <person name="Wang Q."/>
            <person name="Zhang B."/>
            <person name="Ji P."/>
            <person name="Bell-Sakyi L."/>
            <person name="Cui X.M."/>
            <person name="Yuan T.T."/>
            <person name="Jiang B.G."/>
            <person name="Yang W.F."/>
            <person name="Lam T.T."/>
            <person name="Chang Q.C."/>
            <person name="Ding S.J."/>
            <person name="Wang X.J."/>
            <person name="Zhu J.G."/>
            <person name="Ruan X.D."/>
            <person name="Zhao L."/>
            <person name="Wei J.T."/>
            <person name="Ye R.Z."/>
            <person name="Que T.C."/>
            <person name="Du C.H."/>
            <person name="Zhou Y.H."/>
            <person name="Cheng J.X."/>
            <person name="Dai P.F."/>
            <person name="Guo W.B."/>
            <person name="Han X.H."/>
            <person name="Huang E.J."/>
            <person name="Li L.F."/>
            <person name="Wei W."/>
            <person name="Gao Y.C."/>
            <person name="Liu J.Z."/>
            <person name="Shao H.Z."/>
            <person name="Wang X."/>
            <person name="Wang C.C."/>
            <person name="Yang T.C."/>
            <person name="Huo Q.B."/>
            <person name="Li W."/>
            <person name="Chen H.Y."/>
            <person name="Chen S.E."/>
            <person name="Zhou L.G."/>
            <person name="Ni X.B."/>
            <person name="Tian J.H."/>
            <person name="Sheng Y."/>
            <person name="Liu T."/>
            <person name="Pan Y.S."/>
            <person name="Xia L.Y."/>
            <person name="Li J."/>
            <person name="Zhao F."/>
            <person name="Cao W.C."/>
        </authorList>
    </citation>
    <scope>NUCLEOTIDE SEQUENCE</scope>
    <source>
        <strain evidence="2">Rmic-2018</strain>
    </source>
</reference>
<accession>A0A9J6EEV2</accession>
<dbReference type="InterPro" id="IPR004875">
    <property type="entry name" value="DDE_SF_endonuclease_dom"/>
</dbReference>
<evidence type="ECO:0000313" key="3">
    <source>
        <dbReference type="Proteomes" id="UP000821866"/>
    </source>
</evidence>
<gene>
    <name evidence="2" type="ORF">HPB51_004917</name>
</gene>
<dbReference type="Pfam" id="PF03184">
    <property type="entry name" value="DDE_1"/>
    <property type="match status" value="1"/>
</dbReference>